<evidence type="ECO:0000313" key="1">
    <source>
        <dbReference type="EMBL" id="KAJ0021097.1"/>
    </source>
</evidence>
<evidence type="ECO:0000313" key="2">
    <source>
        <dbReference type="Proteomes" id="UP001163603"/>
    </source>
</evidence>
<sequence>MAQAIEEWYKQMPIITRTYLIAAIVNTIGCSLDVFLSLSLTFCSLCVFYFLFNRKGLNL</sequence>
<gene>
    <name evidence="1" type="ORF">Pint_31427</name>
</gene>
<dbReference type="EMBL" id="CM047746">
    <property type="protein sequence ID" value="KAJ0021097.1"/>
    <property type="molecule type" value="Genomic_DNA"/>
</dbReference>
<accession>A0ACC0XSR7</accession>
<reference evidence="2" key="1">
    <citation type="journal article" date="2023" name="G3 (Bethesda)">
        <title>Genome assembly and association tests identify interacting loci associated with vigor, precocity, and sex in interspecific pistachio rootstocks.</title>
        <authorList>
            <person name="Palmer W."/>
            <person name="Jacygrad E."/>
            <person name="Sagayaradj S."/>
            <person name="Cavanaugh K."/>
            <person name="Han R."/>
            <person name="Bertier L."/>
            <person name="Beede B."/>
            <person name="Kafkas S."/>
            <person name="Golino D."/>
            <person name="Preece J."/>
            <person name="Michelmore R."/>
        </authorList>
    </citation>
    <scope>NUCLEOTIDE SEQUENCE [LARGE SCALE GENOMIC DNA]</scope>
</reference>
<dbReference type="Proteomes" id="UP001163603">
    <property type="component" value="Chromosome 11"/>
</dbReference>
<organism evidence="1 2">
    <name type="scientific">Pistacia integerrima</name>
    <dbReference type="NCBI Taxonomy" id="434235"/>
    <lineage>
        <taxon>Eukaryota</taxon>
        <taxon>Viridiplantae</taxon>
        <taxon>Streptophyta</taxon>
        <taxon>Embryophyta</taxon>
        <taxon>Tracheophyta</taxon>
        <taxon>Spermatophyta</taxon>
        <taxon>Magnoliopsida</taxon>
        <taxon>eudicotyledons</taxon>
        <taxon>Gunneridae</taxon>
        <taxon>Pentapetalae</taxon>
        <taxon>rosids</taxon>
        <taxon>malvids</taxon>
        <taxon>Sapindales</taxon>
        <taxon>Anacardiaceae</taxon>
        <taxon>Pistacia</taxon>
    </lineage>
</organism>
<protein>
    <submittedName>
        <fullName evidence="1">Uncharacterized protein</fullName>
    </submittedName>
</protein>
<name>A0ACC0XSR7_9ROSI</name>
<proteinExistence type="predicted"/>
<comment type="caution">
    <text evidence="1">The sequence shown here is derived from an EMBL/GenBank/DDBJ whole genome shotgun (WGS) entry which is preliminary data.</text>
</comment>
<keyword evidence="2" id="KW-1185">Reference proteome</keyword>